<feature type="transmembrane region" description="Helical" evidence="1">
    <location>
        <begin position="337"/>
        <end position="356"/>
    </location>
</feature>
<feature type="transmembrane region" description="Helical" evidence="1">
    <location>
        <begin position="80"/>
        <end position="101"/>
    </location>
</feature>
<name>A0A849SJN0_UNCEI</name>
<dbReference type="PANTHER" id="PTHR30590:SF2">
    <property type="entry name" value="INNER MEMBRANE PROTEIN"/>
    <property type="match status" value="1"/>
</dbReference>
<proteinExistence type="predicted"/>
<feature type="domain" description="DUF418" evidence="2">
    <location>
        <begin position="239"/>
        <end position="404"/>
    </location>
</feature>
<feature type="transmembrane region" description="Helical" evidence="1">
    <location>
        <begin position="113"/>
        <end position="134"/>
    </location>
</feature>
<accession>A0A849SJN0</accession>
<feature type="transmembrane region" description="Helical" evidence="1">
    <location>
        <begin position="362"/>
        <end position="381"/>
    </location>
</feature>
<feature type="transmembrane region" description="Helical" evidence="1">
    <location>
        <begin position="164"/>
        <end position="184"/>
    </location>
</feature>
<keyword evidence="1" id="KW-0472">Membrane</keyword>
<keyword evidence="1" id="KW-1133">Transmembrane helix</keyword>
<feature type="transmembrane region" description="Helical" evidence="1">
    <location>
        <begin position="140"/>
        <end position="157"/>
    </location>
</feature>
<organism evidence="3 4">
    <name type="scientific">Eiseniibacteriota bacterium</name>
    <dbReference type="NCBI Taxonomy" id="2212470"/>
    <lineage>
        <taxon>Bacteria</taxon>
        <taxon>Candidatus Eiseniibacteriota</taxon>
    </lineage>
</organism>
<comment type="caution">
    <text evidence="3">The sequence shown here is derived from an EMBL/GenBank/DDBJ whole genome shotgun (WGS) entry which is preliminary data.</text>
</comment>
<dbReference type="Proteomes" id="UP000580839">
    <property type="component" value="Unassembled WGS sequence"/>
</dbReference>
<dbReference type="PANTHER" id="PTHR30590">
    <property type="entry name" value="INNER MEMBRANE PROTEIN"/>
    <property type="match status" value="1"/>
</dbReference>
<dbReference type="Pfam" id="PF04235">
    <property type="entry name" value="DUF418"/>
    <property type="match status" value="1"/>
</dbReference>
<dbReference type="InterPro" id="IPR052529">
    <property type="entry name" value="Bact_Transport_Assoc"/>
</dbReference>
<evidence type="ECO:0000256" key="1">
    <source>
        <dbReference type="SAM" id="Phobius"/>
    </source>
</evidence>
<sequence length="409" mass="45406">MAARESIAISADDGSTAIPNELRPVAPSERRLELDVLRGVALFGVLLVNVAVFSGSDLALEQKLPFPWGWGGAWPSYLRSALIESKAAALLAMLFGAGLVIQCERVMQRGRSYVGFAFRRSSALALVGLAHTLLLWNGDIMLDYAVISLLMIPFLRLRASRILWAIPALIVATIVLTVPFLHLAESELSYPMQLQHYGAGSWMDALRFRTWEFVHALGPMRAANRLPILSPFFVLGAYLWKKGYFSEPTKHRGALVRILAVCSLIGVLANAVPWENLGGWLTVHIPFRPLRILIKMVCFLGRPLLTLGYAAGILLLLQRPGWRSALAHIAPLGRMALTQYLLQSVVCTLVFNGYGLGLFGKVSINACILGTIAFFPLQVWSSEWWLARFRMGPAEWLWRRMVYGGARHE</sequence>
<evidence type="ECO:0000313" key="4">
    <source>
        <dbReference type="Proteomes" id="UP000580839"/>
    </source>
</evidence>
<feature type="transmembrane region" description="Helical" evidence="1">
    <location>
        <begin position="222"/>
        <end position="240"/>
    </location>
</feature>
<protein>
    <submittedName>
        <fullName evidence="3">DUF418 domain-containing protein</fullName>
    </submittedName>
</protein>
<evidence type="ECO:0000313" key="3">
    <source>
        <dbReference type="EMBL" id="NOT32754.1"/>
    </source>
</evidence>
<dbReference type="EMBL" id="JABFRW010000010">
    <property type="protein sequence ID" value="NOT32754.1"/>
    <property type="molecule type" value="Genomic_DNA"/>
</dbReference>
<feature type="transmembrane region" description="Helical" evidence="1">
    <location>
        <begin position="252"/>
        <end position="272"/>
    </location>
</feature>
<keyword evidence="1" id="KW-0812">Transmembrane</keyword>
<gene>
    <name evidence="3" type="ORF">HOP12_01150</name>
</gene>
<reference evidence="3 4" key="1">
    <citation type="submission" date="2020-04" db="EMBL/GenBank/DDBJ databases">
        <title>Metagenomic profiling of ammonia- and methane-oxidizing microorganisms in a Dutch drinking water treatment plant.</title>
        <authorList>
            <person name="Poghosyan L."/>
            <person name="Leucker S."/>
        </authorList>
    </citation>
    <scope>NUCLEOTIDE SEQUENCE [LARGE SCALE GENOMIC DNA]</scope>
    <source>
        <strain evidence="3">S-RSF-IL-03</strain>
    </source>
</reference>
<dbReference type="AlphaFoldDB" id="A0A849SJN0"/>
<evidence type="ECO:0000259" key="2">
    <source>
        <dbReference type="Pfam" id="PF04235"/>
    </source>
</evidence>
<feature type="transmembrane region" description="Helical" evidence="1">
    <location>
        <begin position="40"/>
        <end position="60"/>
    </location>
</feature>
<feature type="transmembrane region" description="Helical" evidence="1">
    <location>
        <begin position="292"/>
        <end position="317"/>
    </location>
</feature>
<dbReference type="InterPro" id="IPR007349">
    <property type="entry name" value="DUF418"/>
</dbReference>